<evidence type="ECO:0000313" key="2">
    <source>
        <dbReference type="EMBL" id="KAH3686524.1"/>
    </source>
</evidence>
<organism evidence="2 3">
    <name type="scientific">Wickerhamomyces pijperi</name>
    <name type="common">Yeast</name>
    <name type="synonym">Pichia pijperi</name>
    <dbReference type="NCBI Taxonomy" id="599730"/>
    <lineage>
        <taxon>Eukaryota</taxon>
        <taxon>Fungi</taxon>
        <taxon>Dikarya</taxon>
        <taxon>Ascomycota</taxon>
        <taxon>Saccharomycotina</taxon>
        <taxon>Saccharomycetes</taxon>
        <taxon>Phaffomycetales</taxon>
        <taxon>Wickerhamomycetaceae</taxon>
        <taxon>Wickerhamomyces</taxon>
    </lineage>
</organism>
<keyword evidence="3" id="KW-1185">Reference proteome</keyword>
<dbReference type="PANTHER" id="PTHR12121:SF11">
    <property type="entry name" value="RNA EXONUCLEASE NGL1"/>
    <property type="match status" value="1"/>
</dbReference>
<comment type="caution">
    <text evidence="2">The sequence shown here is derived from an EMBL/GenBank/DDBJ whole genome shotgun (WGS) entry which is preliminary data.</text>
</comment>
<dbReference type="OrthoDB" id="428734at2759"/>
<gene>
    <name evidence="2" type="ORF">WICPIJ_002502</name>
</gene>
<accession>A0A9P8TPS7</accession>
<dbReference type="InterPro" id="IPR005135">
    <property type="entry name" value="Endo/exonuclease/phosphatase"/>
</dbReference>
<dbReference type="Gene3D" id="3.60.10.10">
    <property type="entry name" value="Endonuclease/exonuclease/phosphatase"/>
    <property type="match status" value="1"/>
</dbReference>
<name>A0A9P8TPS7_WICPI</name>
<feature type="domain" description="Endonuclease/exonuclease/phosphatase" evidence="1">
    <location>
        <begin position="70"/>
        <end position="380"/>
    </location>
</feature>
<dbReference type="GO" id="GO:0000175">
    <property type="term" value="F:3'-5'-RNA exonuclease activity"/>
    <property type="evidence" value="ECO:0007669"/>
    <property type="project" value="TreeGrafter"/>
</dbReference>
<evidence type="ECO:0000259" key="1">
    <source>
        <dbReference type="Pfam" id="PF03372"/>
    </source>
</evidence>
<dbReference type="EMBL" id="JAEUBG010001360">
    <property type="protein sequence ID" value="KAH3686524.1"/>
    <property type="molecule type" value="Genomic_DNA"/>
</dbReference>
<protein>
    <recommendedName>
        <fullName evidence="1">Endonuclease/exonuclease/phosphatase domain-containing protein</fullName>
    </recommendedName>
</protein>
<dbReference type="AlphaFoldDB" id="A0A9P8TPS7"/>
<reference evidence="2" key="1">
    <citation type="journal article" date="2021" name="Open Biol.">
        <title>Shared evolutionary footprints suggest mitochondrial oxidative damage underlies multiple complex I losses in fungi.</title>
        <authorList>
            <person name="Schikora-Tamarit M.A."/>
            <person name="Marcet-Houben M."/>
            <person name="Nosek J."/>
            <person name="Gabaldon T."/>
        </authorList>
    </citation>
    <scope>NUCLEOTIDE SEQUENCE</scope>
    <source>
        <strain evidence="2">CBS2887</strain>
    </source>
</reference>
<dbReference type="InterPro" id="IPR050410">
    <property type="entry name" value="CCR4/nocturin_mRNA_transcr"/>
</dbReference>
<sequence length="391" mass="45727">MVKAPRIDPLLHRKWVQVPFYSSKTSQLLSLAPPQTASSANLLADHQHLPTHHQHLTQGNDLQSRTIRVMSFNMLNQSYLWPQIYNQYVSPLHQSRTYRLDLLQQTISALSSDIMCFQEMELKAYKEIWRNIPGFGSEYIRKGKPAYWEDKKDLDLIDGVSVFYDLNKFELIDKEMFNLNDVVKLNYLTGGDKDEHSWLDWSKVRSRFEKRNQVALILALRHKATNEIILVSNTHLYWKFNDIKLLQTILITKALTRWKIRYPFAKILFLGDLNSRPYSSVYNYLKFGISKSNQDVSPFLAKNFQGTVLKNPIHLNSNILQDEVMNDKLFTCFTKTLYGIFDYIWFDSEDFKLVQKLSGIDENYLKGKEGLPDGEYPSDHIPLVAEFVIRN</sequence>
<dbReference type="Proteomes" id="UP000774326">
    <property type="component" value="Unassembled WGS sequence"/>
</dbReference>
<dbReference type="InterPro" id="IPR036691">
    <property type="entry name" value="Endo/exonu/phosph_ase_sf"/>
</dbReference>
<evidence type="ECO:0000313" key="3">
    <source>
        <dbReference type="Proteomes" id="UP000774326"/>
    </source>
</evidence>
<dbReference type="Pfam" id="PF03372">
    <property type="entry name" value="Exo_endo_phos"/>
    <property type="match status" value="1"/>
</dbReference>
<reference evidence="2" key="2">
    <citation type="submission" date="2021-01" db="EMBL/GenBank/DDBJ databases">
        <authorList>
            <person name="Schikora-Tamarit M.A."/>
        </authorList>
    </citation>
    <scope>NUCLEOTIDE SEQUENCE</scope>
    <source>
        <strain evidence="2">CBS2887</strain>
    </source>
</reference>
<dbReference type="SUPFAM" id="SSF56219">
    <property type="entry name" value="DNase I-like"/>
    <property type="match status" value="1"/>
</dbReference>
<proteinExistence type="predicted"/>
<dbReference type="PANTHER" id="PTHR12121">
    <property type="entry name" value="CARBON CATABOLITE REPRESSOR PROTEIN 4"/>
    <property type="match status" value="1"/>
</dbReference>